<protein>
    <submittedName>
        <fullName evidence="8">2OG-Fe(II) oxygenase</fullName>
        <ecNumber evidence="8">1.14.11.-</ecNumber>
    </submittedName>
</protein>
<evidence type="ECO:0000256" key="6">
    <source>
        <dbReference type="ARBA" id="ARBA00023004"/>
    </source>
</evidence>
<dbReference type="InterPro" id="IPR045054">
    <property type="entry name" value="P4HA-like"/>
</dbReference>
<proteinExistence type="predicted"/>
<evidence type="ECO:0000256" key="3">
    <source>
        <dbReference type="ARBA" id="ARBA00022896"/>
    </source>
</evidence>
<dbReference type="PANTHER" id="PTHR10869">
    <property type="entry name" value="PROLYL 4-HYDROXYLASE ALPHA SUBUNIT"/>
    <property type="match status" value="1"/>
</dbReference>
<gene>
    <name evidence="8" type="ORF">WG900_01540</name>
</gene>
<accession>A0ABU8S3S5</accession>
<dbReference type="InterPro" id="IPR044862">
    <property type="entry name" value="Pro_4_hyd_alph_FE2OG_OXY"/>
</dbReference>
<dbReference type="EMBL" id="JBBHJY010000001">
    <property type="protein sequence ID" value="MEJ6008597.1"/>
    <property type="molecule type" value="Genomic_DNA"/>
</dbReference>
<keyword evidence="2" id="KW-0479">Metal-binding</keyword>
<organism evidence="8 9">
    <name type="scientific">Novosphingobium aquae</name>
    <dbReference type="NCBI Taxonomy" id="3133435"/>
    <lineage>
        <taxon>Bacteria</taxon>
        <taxon>Pseudomonadati</taxon>
        <taxon>Pseudomonadota</taxon>
        <taxon>Alphaproteobacteria</taxon>
        <taxon>Sphingomonadales</taxon>
        <taxon>Sphingomonadaceae</taxon>
        <taxon>Novosphingobium</taxon>
    </lineage>
</organism>
<evidence type="ECO:0000256" key="4">
    <source>
        <dbReference type="ARBA" id="ARBA00022964"/>
    </source>
</evidence>
<dbReference type="EC" id="1.14.11.-" evidence="8"/>
<dbReference type="Pfam" id="PF13640">
    <property type="entry name" value="2OG-FeII_Oxy_3"/>
    <property type="match status" value="1"/>
</dbReference>
<evidence type="ECO:0000313" key="9">
    <source>
        <dbReference type="Proteomes" id="UP001379235"/>
    </source>
</evidence>
<dbReference type="GO" id="GO:0016491">
    <property type="term" value="F:oxidoreductase activity"/>
    <property type="evidence" value="ECO:0007669"/>
    <property type="project" value="UniProtKB-KW"/>
</dbReference>
<evidence type="ECO:0000256" key="2">
    <source>
        <dbReference type="ARBA" id="ARBA00022723"/>
    </source>
</evidence>
<comment type="cofactor">
    <cofactor evidence="1">
        <name>L-ascorbate</name>
        <dbReference type="ChEBI" id="CHEBI:38290"/>
    </cofactor>
</comment>
<keyword evidence="4" id="KW-0223">Dioxygenase</keyword>
<keyword evidence="3" id="KW-0847">Vitamin C</keyword>
<reference evidence="8 9" key="1">
    <citation type="submission" date="2024-03" db="EMBL/GenBank/DDBJ databases">
        <authorList>
            <person name="Jo J.-H."/>
        </authorList>
    </citation>
    <scope>NUCLEOTIDE SEQUENCE [LARGE SCALE GENOMIC DNA]</scope>
    <source>
        <strain evidence="8 9">AS3R-12</strain>
    </source>
</reference>
<sequence length="228" mass="25829">MDPALEPYNNAPNPDKQALKRVGQIVRRRLAADPGAQKFPVEGAEIYGISDFLGPEECDRFIKIVDDNARPSTLYEHGQGSEFRTSYSGDVDRGDPFVKMIERRIDDCLGMTPAFGEAVQGQRYTAGQEFRAHNDWFWTKAKYWDGEVVRGGQRSWTAMIYLNDVEEGGTTDFVRLGLSIPPQRGVMLVWNNALPDGTPNIDTLHAGMPVIRGVKYVITKWYRTRRWA</sequence>
<dbReference type="Proteomes" id="UP001379235">
    <property type="component" value="Unassembled WGS sequence"/>
</dbReference>
<dbReference type="InterPro" id="IPR005123">
    <property type="entry name" value="Oxoglu/Fe-dep_dioxygenase_dom"/>
</dbReference>
<dbReference type="SMART" id="SM00702">
    <property type="entry name" value="P4Hc"/>
    <property type="match status" value="1"/>
</dbReference>
<keyword evidence="5 8" id="KW-0560">Oxidoreductase</keyword>
<evidence type="ECO:0000256" key="1">
    <source>
        <dbReference type="ARBA" id="ARBA00001961"/>
    </source>
</evidence>
<evidence type="ECO:0000313" key="8">
    <source>
        <dbReference type="EMBL" id="MEJ6008597.1"/>
    </source>
</evidence>
<comment type="caution">
    <text evidence="8">The sequence shown here is derived from an EMBL/GenBank/DDBJ whole genome shotgun (WGS) entry which is preliminary data.</text>
</comment>
<name>A0ABU8S3S5_9SPHN</name>
<dbReference type="PROSITE" id="PS51471">
    <property type="entry name" value="FE2OG_OXY"/>
    <property type="match status" value="1"/>
</dbReference>
<keyword evidence="9" id="KW-1185">Reference proteome</keyword>
<keyword evidence="6" id="KW-0408">Iron</keyword>
<dbReference type="Gene3D" id="2.60.120.620">
    <property type="entry name" value="q2cbj1_9rhob like domain"/>
    <property type="match status" value="1"/>
</dbReference>
<evidence type="ECO:0000259" key="7">
    <source>
        <dbReference type="PROSITE" id="PS51471"/>
    </source>
</evidence>
<dbReference type="RefSeq" id="WP_339964188.1">
    <property type="nucleotide sequence ID" value="NZ_JBBHJY010000001.1"/>
</dbReference>
<feature type="domain" description="Fe2OG dioxygenase" evidence="7">
    <location>
        <begin position="115"/>
        <end position="224"/>
    </location>
</feature>
<dbReference type="PANTHER" id="PTHR10869:SF246">
    <property type="entry name" value="TRANSMEMBRANE PROLYL 4-HYDROXYLASE"/>
    <property type="match status" value="1"/>
</dbReference>
<dbReference type="InterPro" id="IPR006620">
    <property type="entry name" value="Pro_4_hyd_alph"/>
</dbReference>
<evidence type="ECO:0000256" key="5">
    <source>
        <dbReference type="ARBA" id="ARBA00023002"/>
    </source>
</evidence>